<feature type="compositionally biased region" description="Polar residues" evidence="4">
    <location>
        <begin position="202"/>
        <end position="215"/>
    </location>
</feature>
<name>A0A7S3VDA0_9STRA</name>
<keyword evidence="3" id="KW-0325">Glycoprotein</keyword>
<feature type="compositionally biased region" description="Basic and acidic residues" evidence="4">
    <location>
        <begin position="1"/>
        <end position="12"/>
    </location>
</feature>
<dbReference type="EMBL" id="HBIO01023737">
    <property type="protein sequence ID" value="CAE0473388.1"/>
    <property type="molecule type" value="Transcribed_RNA"/>
</dbReference>
<feature type="domain" description="LNR" evidence="6">
    <location>
        <begin position="492"/>
        <end position="533"/>
    </location>
</feature>
<accession>A0A7S3VDA0</accession>
<feature type="compositionally biased region" description="Polar residues" evidence="4">
    <location>
        <begin position="64"/>
        <end position="75"/>
    </location>
</feature>
<feature type="compositionally biased region" description="Basic and acidic residues" evidence="4">
    <location>
        <begin position="79"/>
        <end position="92"/>
    </location>
</feature>
<evidence type="ECO:0000256" key="5">
    <source>
        <dbReference type="SAM" id="Phobius"/>
    </source>
</evidence>
<protein>
    <recommendedName>
        <fullName evidence="6">LNR domain-containing protein</fullName>
    </recommendedName>
</protein>
<evidence type="ECO:0000259" key="6">
    <source>
        <dbReference type="SMART" id="SM00004"/>
    </source>
</evidence>
<dbReference type="Gene3D" id="3.30.300.320">
    <property type="match status" value="2"/>
</dbReference>
<gene>
    <name evidence="7" type="ORF">CDEB00056_LOCUS18241</name>
</gene>
<feature type="region of interest" description="Disordered" evidence="4">
    <location>
        <begin position="1"/>
        <end position="92"/>
    </location>
</feature>
<reference evidence="7" key="1">
    <citation type="submission" date="2021-01" db="EMBL/GenBank/DDBJ databases">
        <authorList>
            <person name="Corre E."/>
            <person name="Pelletier E."/>
            <person name="Niang G."/>
            <person name="Scheremetjew M."/>
            <person name="Finn R."/>
            <person name="Kale V."/>
            <person name="Holt S."/>
            <person name="Cochrane G."/>
            <person name="Meng A."/>
            <person name="Brown T."/>
            <person name="Cohen L."/>
        </authorList>
    </citation>
    <scope>NUCLEOTIDE SEQUENCE</scope>
    <source>
        <strain evidence="7">MM31A-1</strain>
    </source>
</reference>
<dbReference type="Pfam" id="PF00066">
    <property type="entry name" value="Notch"/>
    <property type="match status" value="1"/>
</dbReference>
<keyword evidence="5" id="KW-0812">Transmembrane</keyword>
<keyword evidence="5" id="KW-1133">Transmembrane helix</keyword>
<feature type="transmembrane region" description="Helical" evidence="5">
    <location>
        <begin position="419"/>
        <end position="441"/>
    </location>
</feature>
<feature type="compositionally biased region" description="Acidic residues" evidence="4">
    <location>
        <begin position="1072"/>
        <end position="1084"/>
    </location>
</feature>
<feature type="compositionally biased region" description="Low complexity" evidence="4">
    <location>
        <begin position="1137"/>
        <end position="1152"/>
    </location>
</feature>
<feature type="transmembrane region" description="Helical" evidence="5">
    <location>
        <begin position="336"/>
        <end position="358"/>
    </location>
</feature>
<evidence type="ECO:0000256" key="3">
    <source>
        <dbReference type="ARBA" id="ARBA00023180"/>
    </source>
</evidence>
<keyword evidence="1" id="KW-0677">Repeat</keyword>
<proteinExistence type="predicted"/>
<organism evidence="7">
    <name type="scientific">Chaetoceros debilis</name>
    <dbReference type="NCBI Taxonomy" id="122233"/>
    <lineage>
        <taxon>Eukaryota</taxon>
        <taxon>Sar</taxon>
        <taxon>Stramenopiles</taxon>
        <taxon>Ochrophyta</taxon>
        <taxon>Bacillariophyta</taxon>
        <taxon>Coscinodiscophyceae</taxon>
        <taxon>Chaetocerotophycidae</taxon>
        <taxon>Chaetocerotales</taxon>
        <taxon>Chaetocerotaceae</taxon>
        <taxon>Chaetoceros</taxon>
    </lineage>
</organism>
<dbReference type="SMART" id="SM00004">
    <property type="entry name" value="NL"/>
    <property type="match status" value="1"/>
</dbReference>
<keyword evidence="2" id="KW-1015">Disulfide bond</keyword>
<dbReference type="SUPFAM" id="SSF50960">
    <property type="entry name" value="TolB, C-terminal domain"/>
    <property type="match status" value="1"/>
</dbReference>
<keyword evidence="5" id="KW-0472">Membrane</keyword>
<feature type="region of interest" description="Disordered" evidence="4">
    <location>
        <begin position="105"/>
        <end position="137"/>
    </location>
</feature>
<feature type="transmembrane region" description="Helical" evidence="5">
    <location>
        <begin position="233"/>
        <end position="253"/>
    </location>
</feature>
<feature type="region of interest" description="Disordered" evidence="4">
    <location>
        <begin position="1063"/>
        <end position="1153"/>
    </location>
</feature>
<evidence type="ECO:0000313" key="7">
    <source>
        <dbReference type="EMBL" id="CAE0473388.1"/>
    </source>
</evidence>
<feature type="compositionally biased region" description="Basic and acidic residues" evidence="4">
    <location>
        <begin position="116"/>
        <end position="133"/>
    </location>
</feature>
<feature type="compositionally biased region" description="Low complexity" evidence="4">
    <location>
        <begin position="1085"/>
        <end position="1119"/>
    </location>
</feature>
<evidence type="ECO:0000256" key="2">
    <source>
        <dbReference type="ARBA" id="ARBA00023157"/>
    </source>
</evidence>
<evidence type="ECO:0000256" key="4">
    <source>
        <dbReference type="SAM" id="MobiDB-lite"/>
    </source>
</evidence>
<evidence type="ECO:0000256" key="1">
    <source>
        <dbReference type="ARBA" id="ARBA00022737"/>
    </source>
</evidence>
<feature type="region of interest" description="Disordered" evidence="4">
    <location>
        <begin position="194"/>
        <end position="215"/>
    </location>
</feature>
<sequence length="1288" mass="141543">MESKSEQRRNPQDFDLTVQHTSKGNSKQDLCGEEMNEDAAHLLLTETNQEKQVMLPLPSEESIHSSNDNDSQLSYDSDDGVKSIGEEPEGCETKGDFNLLLPQSESESVASVDVQVHQKEENSHRHRHSRDEELSGDEEIQRPVMEMPEMGTVEESVIRMLEAQYLLTPRRDENSLTTGNPDYPSRDHDCDYDHGHGHPKQISRNIGTTEDPPTSSLDEDTFSLMMISKVLSASWNLGMASFAFQIVLGIMIITNQLEKGGSIPFMVTSEVRVGQFFTILVSLASEHDVLSSIQALVLLGKDTSNWDTVVGHAGNRHWPQWMISIMIPNAFKLGQGLLVIFMSFIVIVQSDTIIALITKFTGLSVISRIDNILFSLAKYGFLGKHLQAETRRVNDASVLTDNISDSNNQRSIMRIIVSAIRPLVLTCLFLAMFGGLLSVALDQSDGKIFSSQYPKCEGNFQLAKIHFGDEICYGGPLNTLECDFEGGDCVQFNQAYPLCRDNGIINVEDRIGDGKCDEDLSTPECNFDGGDCCPYSITRHSSFGDGQCNGGPMSTKKCGHDNGDCREFVRSFPDCPLDSLALKIGADKSILGNGICDGGIYLMKECGYENFDCQEGQVGQDLIFPDANVFSPEDFSVVTSRDGQSMAIGLPKVPSSNETIAFYKYISNTTSWLKIGGDIQGAEHKDGFKFGVRLAINANGTIIAAIGTDDNYNNNHKSLVQIFGFDEESKAWVAVGEAYAQSGLHLDMNAAGDNIVVADPYNNIGGQKFQAGQIIFHSIDSSKQRKRATSQNNANVAELRGQSFQDRIGLESLTLAEISTEGTSLKRIMFTIRAGELMKIRVNQYDENGHEWNQLGDDIPSPNSYGSVMNSSGDRIAISLPSGDDDHHSRDYVKVYDYNLLTVEWEEVGKPIVSESTVSNDGESILSFGHSMAMNEDGTTLVISSTPTNTFGTGGFVEVFIYYSDEFDSKGFYKLPPKNHLRHRDGNVIQDRATARSNIFGLHLSLSDNGTMLSVGSYNAQMGDSFVKVFDLNKIFYAECAVPIPQKIGDDRCDAYHPYNSAQCTQDGGDCPPDDGDDDDDISDSDVSSAAPSISSKPSKLPSLSLSNSPATSISTSPSRQYLHSSRPSKRLTTKIPTNSYVPSPSTSVPTYDGDGYEPTNCFFDDDGYNSYQSFSVILILLTDDYPLDTEWNITHQREGGLFSLRDNGPKVGELYKANTLYQIEWTLTGREYLFTINDEAADGLLRGSTPGYFNIFVDGVRVVGNVSDGSNFGATDSVSIIHPCVKE</sequence>
<feature type="compositionally biased region" description="Polar residues" evidence="4">
    <location>
        <begin position="18"/>
        <end position="28"/>
    </location>
</feature>
<dbReference type="InterPro" id="IPR000800">
    <property type="entry name" value="Notch_dom"/>
</dbReference>